<name>A0A1J0MZD2_STRIN</name>
<feature type="transmembrane region" description="Helical" evidence="2">
    <location>
        <begin position="6"/>
        <end position="23"/>
    </location>
</feature>
<keyword evidence="1" id="KW-0175">Coiled coil</keyword>
<proteinExistence type="predicted"/>
<dbReference type="EMBL" id="QLQD01000054">
    <property type="protein sequence ID" value="RLU56694.1"/>
    <property type="molecule type" value="Genomic_DNA"/>
</dbReference>
<keyword evidence="5" id="KW-1185">Reference proteome</keyword>
<dbReference type="OrthoDB" id="2223991at2"/>
<dbReference type="Proteomes" id="UP000269148">
    <property type="component" value="Unassembled WGS sequence"/>
</dbReference>
<accession>A0A1J0MZD2</accession>
<dbReference type="GeneID" id="35765987"/>
<dbReference type="KEGG" id="sio:DW64_05675"/>
<dbReference type="EMBL" id="CP007586">
    <property type="protein sequence ID" value="AHY15950.1"/>
    <property type="molecule type" value="Genomic_DNA"/>
</dbReference>
<dbReference type="Pfam" id="PF10066">
    <property type="entry name" value="DUF2304"/>
    <property type="match status" value="1"/>
</dbReference>
<organism evidence="4 6">
    <name type="scientific">Streptococcus iniae</name>
    <name type="common">Streptococcus shiloi</name>
    <dbReference type="NCBI Taxonomy" id="1346"/>
    <lineage>
        <taxon>Bacteria</taxon>
        <taxon>Bacillati</taxon>
        <taxon>Bacillota</taxon>
        <taxon>Bacilli</taxon>
        <taxon>Lactobacillales</taxon>
        <taxon>Streptococcaceae</taxon>
        <taxon>Streptococcus</taxon>
    </lineage>
</organism>
<dbReference type="AlphaFoldDB" id="A0A1J0MZD2"/>
<gene>
    <name evidence="4" type="ORF">DIY07_05950</name>
    <name evidence="3" type="ORF">DQ08_05680</name>
</gene>
<reference evidence="3 5" key="1">
    <citation type="journal article" date="2014" name="Genome Announc.">
        <title>Complete Genome Sequence of a Virulent Strain, Streptococcus iniae ISET0901, Isolated from Diseased Tilapia.</title>
        <authorList>
            <person name="Pridgeon J.W."/>
            <person name="Zhang D."/>
            <person name="Zhang L."/>
        </authorList>
    </citation>
    <scope>NUCLEOTIDE SEQUENCE [LARGE SCALE GENOMIC DNA]</scope>
    <source>
        <strain evidence="3 5">ISET0901</strain>
    </source>
</reference>
<evidence type="ECO:0000313" key="6">
    <source>
        <dbReference type="Proteomes" id="UP000269148"/>
    </source>
</evidence>
<dbReference type="RefSeq" id="WP_003099956.1">
    <property type="nucleotide sequence ID" value="NZ_CP010783.1"/>
</dbReference>
<reference evidence="4 6" key="2">
    <citation type="submission" date="2018-06" db="EMBL/GenBank/DDBJ databases">
        <title>Mutators as drivers of adaptation in pathogenic bacteria and a risk factor for host jumps and vaccine escape.</title>
        <authorList>
            <person name="Barnes A.C."/>
            <person name="Silayeva O."/>
        </authorList>
    </citation>
    <scope>NUCLEOTIDE SEQUENCE [LARGE SCALE GENOMIC DNA]</scope>
    <source>
        <strain evidence="4 6">QMA0445</strain>
    </source>
</reference>
<keyword evidence="2" id="KW-1133">Transmembrane helix</keyword>
<feature type="transmembrane region" description="Helical" evidence="2">
    <location>
        <begin position="62"/>
        <end position="83"/>
    </location>
</feature>
<evidence type="ECO:0000313" key="5">
    <source>
        <dbReference type="Proteomes" id="UP000025245"/>
    </source>
</evidence>
<evidence type="ECO:0000313" key="4">
    <source>
        <dbReference type="EMBL" id="RLU56694.1"/>
    </source>
</evidence>
<sequence length="119" mass="13778">MSILSLVMLVTSILFLYFIFRNINKNNILFDQAFMWIVIAIIMIIISIFDVIPAFLTKMFGFALISNFLLTLAVLFLLVITFLQTVQLSKQREQLTALTQELSLSNRRIAKLESENKRD</sequence>
<feature type="transmembrane region" description="Helical" evidence="2">
    <location>
        <begin position="35"/>
        <end position="56"/>
    </location>
</feature>
<evidence type="ECO:0000256" key="1">
    <source>
        <dbReference type="SAM" id="Coils"/>
    </source>
</evidence>
<protein>
    <submittedName>
        <fullName evidence="4">DUF2304 domain-containing protein</fullName>
    </submittedName>
    <submittedName>
        <fullName evidence="3">Membrane protein</fullName>
    </submittedName>
</protein>
<keyword evidence="2" id="KW-0812">Transmembrane</keyword>
<feature type="coiled-coil region" evidence="1">
    <location>
        <begin position="88"/>
        <end position="115"/>
    </location>
</feature>
<evidence type="ECO:0000313" key="3">
    <source>
        <dbReference type="EMBL" id="AHY15950.1"/>
    </source>
</evidence>
<dbReference type="KEGG" id="siq:DQ08_05680"/>
<dbReference type="InterPro" id="IPR019277">
    <property type="entry name" value="DUF2304"/>
</dbReference>
<keyword evidence="2" id="KW-0472">Membrane</keyword>
<dbReference type="STRING" id="1346.BMF34_05745"/>
<evidence type="ECO:0000256" key="2">
    <source>
        <dbReference type="SAM" id="Phobius"/>
    </source>
</evidence>
<dbReference type="KEGG" id="siz:SI82_05835"/>
<dbReference type="Proteomes" id="UP000025245">
    <property type="component" value="Chromosome"/>
</dbReference>
<dbReference type="SMR" id="A0A1J0MZD2"/>